<dbReference type="AlphaFoldDB" id="A0A9W9Z0L3"/>
<organism evidence="1 2">
    <name type="scientific">Desmophyllum pertusum</name>
    <dbReference type="NCBI Taxonomy" id="174260"/>
    <lineage>
        <taxon>Eukaryota</taxon>
        <taxon>Metazoa</taxon>
        <taxon>Cnidaria</taxon>
        <taxon>Anthozoa</taxon>
        <taxon>Hexacorallia</taxon>
        <taxon>Scleractinia</taxon>
        <taxon>Caryophylliina</taxon>
        <taxon>Caryophylliidae</taxon>
        <taxon>Desmophyllum</taxon>
    </lineage>
</organism>
<dbReference type="OrthoDB" id="10249338at2759"/>
<sequence>MYKTACSDNRIEKAATHGRIQTEEQILEEDQHKIWKRKILERTSRGILSPDRVFRELFNEAITIALVQLGSQGSILQERPENVREFASKYFSDPELVNKVEEQVTELNNRLKRTNKP</sequence>
<dbReference type="Proteomes" id="UP001163046">
    <property type="component" value="Unassembled WGS sequence"/>
</dbReference>
<evidence type="ECO:0000313" key="1">
    <source>
        <dbReference type="EMBL" id="KAJ7371498.1"/>
    </source>
</evidence>
<gene>
    <name evidence="1" type="primary">RIIAD1</name>
    <name evidence="1" type="ORF">OS493_024837</name>
</gene>
<comment type="caution">
    <text evidence="1">The sequence shown here is derived from an EMBL/GenBank/DDBJ whole genome shotgun (WGS) entry which is preliminary data.</text>
</comment>
<accession>A0A9W9Z0L3</accession>
<keyword evidence="2" id="KW-1185">Reference proteome</keyword>
<protein>
    <submittedName>
        <fullName evidence="1">RIIa domain-containing protein 1</fullName>
    </submittedName>
</protein>
<reference evidence="1" key="1">
    <citation type="submission" date="2023-01" db="EMBL/GenBank/DDBJ databases">
        <title>Genome assembly of the deep-sea coral Lophelia pertusa.</title>
        <authorList>
            <person name="Herrera S."/>
            <person name="Cordes E."/>
        </authorList>
    </citation>
    <scope>NUCLEOTIDE SEQUENCE</scope>
    <source>
        <strain evidence="1">USNM1676648</strain>
        <tissue evidence="1">Polyp</tissue>
    </source>
</reference>
<name>A0A9W9Z0L3_9CNID</name>
<dbReference type="InterPro" id="IPR059162">
    <property type="entry name" value="RIIAD1"/>
</dbReference>
<dbReference type="CDD" id="cd22971">
    <property type="entry name" value="DD_RIIAD1"/>
    <property type="match status" value="1"/>
</dbReference>
<evidence type="ECO:0000313" key="2">
    <source>
        <dbReference type="Proteomes" id="UP001163046"/>
    </source>
</evidence>
<dbReference type="EMBL" id="MU826845">
    <property type="protein sequence ID" value="KAJ7371498.1"/>
    <property type="molecule type" value="Genomic_DNA"/>
</dbReference>
<proteinExistence type="predicted"/>